<dbReference type="AlphaFoldDB" id="A9A4P6"/>
<name>A9A4P6_NITMS</name>
<dbReference type="InterPro" id="IPR006127">
    <property type="entry name" value="ZnuA-like"/>
</dbReference>
<dbReference type="Pfam" id="PF01297">
    <property type="entry name" value="ZnuA"/>
    <property type="match status" value="1"/>
</dbReference>
<gene>
    <name evidence="4" type="ordered locus">Nmar_1128</name>
</gene>
<evidence type="ECO:0000313" key="4">
    <source>
        <dbReference type="EMBL" id="ABX13024.1"/>
    </source>
</evidence>
<dbReference type="eggNOG" id="arCOG01005">
    <property type="taxonomic scope" value="Archaea"/>
</dbReference>
<dbReference type="PANTHER" id="PTHR42953">
    <property type="entry name" value="HIGH-AFFINITY ZINC UPTAKE SYSTEM PROTEIN ZNUA-RELATED"/>
    <property type="match status" value="1"/>
</dbReference>
<keyword evidence="2" id="KW-0813">Transport</keyword>
<dbReference type="EnsemblBacteria" id="ABX13024">
    <property type="protein sequence ID" value="ABX13024"/>
    <property type="gene ID" value="Nmar_1128"/>
</dbReference>
<evidence type="ECO:0000313" key="5">
    <source>
        <dbReference type="Proteomes" id="UP000000792"/>
    </source>
</evidence>
<dbReference type="GO" id="GO:0007155">
    <property type="term" value="P:cell adhesion"/>
    <property type="evidence" value="ECO:0007669"/>
    <property type="project" value="InterPro"/>
</dbReference>
<dbReference type="HOGENOM" id="CLU_016838_1_0_2"/>
<reference evidence="4 5" key="1">
    <citation type="journal article" date="2010" name="Proc. Natl. Acad. Sci. U.S.A.">
        <title>Nitrosopumilus maritimus genome reveals unique mechanisms for nitrification and autotrophy in globally distributed marine crenarchaea.</title>
        <authorList>
            <person name="Walker C.B."/>
            <person name="de la Torre J.R."/>
            <person name="Klotz M.G."/>
            <person name="Urakawa H."/>
            <person name="Pinel N."/>
            <person name="Arp D.J."/>
            <person name="Brochier-Armanet C."/>
            <person name="Chain P.S."/>
            <person name="Chan P.P."/>
            <person name="Gollabgir A."/>
            <person name="Hemp J."/>
            <person name="Hugler M."/>
            <person name="Karr E.A."/>
            <person name="Konneke M."/>
            <person name="Shin M."/>
            <person name="Lawton T.J."/>
            <person name="Lowe T."/>
            <person name="Martens-Habbena W."/>
            <person name="Sayavedra-Soto L.A."/>
            <person name="Lang D."/>
            <person name="Sievert S.M."/>
            <person name="Rosenzweig A.C."/>
            <person name="Manning G."/>
            <person name="Stahl D.A."/>
        </authorList>
    </citation>
    <scope>NUCLEOTIDE SEQUENCE [LARGE SCALE GENOMIC DNA]</scope>
    <source>
        <strain evidence="4 5">SCM1</strain>
    </source>
</reference>
<evidence type="ECO:0000256" key="2">
    <source>
        <dbReference type="ARBA" id="ARBA00022448"/>
    </source>
</evidence>
<dbReference type="Proteomes" id="UP000000792">
    <property type="component" value="Chromosome"/>
</dbReference>
<organism evidence="4 5">
    <name type="scientific">Nitrosopumilus maritimus (strain SCM1)</name>
    <dbReference type="NCBI Taxonomy" id="436308"/>
    <lineage>
        <taxon>Archaea</taxon>
        <taxon>Nitrososphaerota</taxon>
        <taxon>Nitrososphaeria</taxon>
        <taxon>Nitrosopumilales</taxon>
        <taxon>Nitrosopumilaceae</taxon>
        <taxon>Nitrosopumilus</taxon>
    </lineage>
</organism>
<keyword evidence="3" id="KW-0732">Signal</keyword>
<dbReference type="GO" id="GO:0030001">
    <property type="term" value="P:metal ion transport"/>
    <property type="evidence" value="ECO:0007669"/>
    <property type="project" value="InterPro"/>
</dbReference>
<dbReference type="PANTHER" id="PTHR42953:SF3">
    <property type="entry name" value="HIGH-AFFINITY ZINC UPTAKE SYSTEM PROTEIN ZNUA"/>
    <property type="match status" value="1"/>
</dbReference>
<dbReference type="EMBL" id="CP000866">
    <property type="protein sequence ID" value="ABX13024.1"/>
    <property type="molecule type" value="Genomic_DNA"/>
</dbReference>
<dbReference type="Gene3D" id="3.40.50.1980">
    <property type="entry name" value="Nitrogenase molybdenum iron protein domain"/>
    <property type="match status" value="2"/>
</dbReference>
<dbReference type="SUPFAM" id="SSF53807">
    <property type="entry name" value="Helical backbone' metal receptor"/>
    <property type="match status" value="1"/>
</dbReference>
<comment type="similarity">
    <text evidence="1">Belongs to the bacterial solute-binding protein 9 family.</text>
</comment>
<dbReference type="PhylomeDB" id="A9A4P6"/>
<dbReference type="InParanoid" id="A9A4P6"/>
<dbReference type="InterPro" id="IPR050492">
    <property type="entry name" value="Bact_metal-bind_prot9"/>
</dbReference>
<protein>
    <submittedName>
        <fullName evidence="4">Periplasmic solute binding protein</fullName>
    </submittedName>
</protein>
<evidence type="ECO:0000256" key="3">
    <source>
        <dbReference type="ARBA" id="ARBA00022729"/>
    </source>
</evidence>
<dbReference type="InterPro" id="IPR006128">
    <property type="entry name" value="Lipoprotein_PsaA-like"/>
</dbReference>
<dbReference type="STRING" id="436308.Nmar_1128"/>
<sequence length="296" mass="33575">MSFALWNVDSPAELPDSDLEIQKINVLASFYPIEEFTKKVGKDKVNVSLLVNPGAEPHDWEPQVKDLQRIQETDLIIINGLGFETWIDDVAEINSDVNVIDTSNGIDPIYIESDYRLQISAKSKELTTDPHIWLNPITIKTQVQNIADALIEFDPQNKIYYQNNADAYKLELDSMDKKIRNELAQCSKKDFFAFHDAFSYFAQEYGLNQHTVLKSIDPLSEPSPQDIQEVIDLARILNANVIFTEEGVNPKMSQVIADEIGSKVLMLSPLEFGDEDGTFMERMDNNLINLKDALCN</sequence>
<dbReference type="KEGG" id="nmr:Nmar_1128"/>
<dbReference type="PRINTS" id="PR00691">
    <property type="entry name" value="ADHESINB"/>
</dbReference>
<accession>A9A4P6</accession>
<keyword evidence="5" id="KW-1185">Reference proteome</keyword>
<dbReference type="InterPro" id="IPR006129">
    <property type="entry name" value="AdhesinB"/>
</dbReference>
<dbReference type="GO" id="GO:0046872">
    <property type="term" value="F:metal ion binding"/>
    <property type="evidence" value="ECO:0007669"/>
    <property type="project" value="InterPro"/>
</dbReference>
<dbReference type="PRINTS" id="PR00690">
    <property type="entry name" value="ADHESNFAMILY"/>
</dbReference>
<evidence type="ECO:0000256" key="1">
    <source>
        <dbReference type="ARBA" id="ARBA00011028"/>
    </source>
</evidence>
<proteinExistence type="inferred from homology"/>